<keyword evidence="5" id="KW-0804">Transcription</keyword>
<evidence type="ECO:0000259" key="6">
    <source>
        <dbReference type="PROSITE" id="PS50949"/>
    </source>
</evidence>
<protein>
    <submittedName>
        <fullName evidence="7">Regulatory protein GntR, HTH</fullName>
    </submittedName>
</protein>
<feature type="domain" description="HTH gntR-type" evidence="6">
    <location>
        <begin position="13"/>
        <end position="81"/>
    </location>
</feature>
<dbReference type="CDD" id="cd00609">
    <property type="entry name" value="AAT_like"/>
    <property type="match status" value="1"/>
</dbReference>
<keyword evidence="3" id="KW-0805">Transcription regulation</keyword>
<dbReference type="GO" id="GO:0003677">
    <property type="term" value="F:DNA binding"/>
    <property type="evidence" value="ECO:0007669"/>
    <property type="project" value="UniProtKB-KW"/>
</dbReference>
<dbReference type="AlphaFoldDB" id="A0A212JR73"/>
<comment type="similarity">
    <text evidence="1">In the C-terminal section; belongs to the class-I pyridoxal-phosphate-dependent aminotransferase family.</text>
</comment>
<dbReference type="InterPro" id="IPR036390">
    <property type="entry name" value="WH_DNA-bd_sf"/>
</dbReference>
<dbReference type="InterPro" id="IPR036388">
    <property type="entry name" value="WH-like_DNA-bd_sf"/>
</dbReference>
<sequence length="296" mass="31214">MQSWLPDLAGRPGPKYRAIVSALAADVASGALPAGARLPPQRELAWELKVTVGTVARAYAEAERDGLVSGEVGRGTFVRPRPPDLTPGGAIAARVETEALIDMAHTRPSLGPVAHLFAPAFARLARGDLARSLDYEFLGCSAAEREILCSWIALEGVAADPSALTVTVGGQHALLAAIGALTRPGEAVFAEALTYPGMKLAAAAIDRRVESLPIDAHGLIPEAVERALAARPGATIYGMTTHHNPTTATMPMARREEIAAILRRHGGWFVEDGIYSFLPASPTRLRRRSGASRPTG</sequence>
<dbReference type="Pfam" id="PF00392">
    <property type="entry name" value="GntR"/>
    <property type="match status" value="1"/>
</dbReference>
<dbReference type="Gene3D" id="3.40.640.10">
    <property type="entry name" value="Type I PLP-dependent aspartate aminotransferase-like (Major domain)"/>
    <property type="match status" value="1"/>
</dbReference>
<accession>A0A212JR73</accession>
<gene>
    <name evidence="7" type="ORF">KL86APRO_11513</name>
</gene>
<name>A0A212JR73_9PROT</name>
<keyword evidence="4" id="KW-0238">DNA-binding</keyword>
<dbReference type="GO" id="GO:0003700">
    <property type="term" value="F:DNA-binding transcription factor activity"/>
    <property type="evidence" value="ECO:0007669"/>
    <property type="project" value="InterPro"/>
</dbReference>
<reference evidence="7" key="1">
    <citation type="submission" date="2016-04" db="EMBL/GenBank/DDBJ databases">
        <authorList>
            <person name="Evans L.H."/>
            <person name="Alamgir A."/>
            <person name="Owens N."/>
            <person name="Weber N.D."/>
            <person name="Virtaneva K."/>
            <person name="Barbian K."/>
            <person name="Babar A."/>
            <person name="Rosenke K."/>
        </authorList>
    </citation>
    <scope>NUCLEOTIDE SEQUENCE</scope>
    <source>
        <strain evidence="7">86</strain>
    </source>
</reference>
<organism evidence="7">
    <name type="scientific">uncultured Alphaproteobacteria bacterium</name>
    <dbReference type="NCBI Taxonomy" id="91750"/>
    <lineage>
        <taxon>Bacteria</taxon>
        <taxon>Pseudomonadati</taxon>
        <taxon>Pseudomonadota</taxon>
        <taxon>Alphaproteobacteria</taxon>
        <taxon>environmental samples</taxon>
    </lineage>
</organism>
<evidence type="ECO:0000256" key="1">
    <source>
        <dbReference type="ARBA" id="ARBA00005384"/>
    </source>
</evidence>
<dbReference type="Gene3D" id="1.10.10.10">
    <property type="entry name" value="Winged helix-like DNA-binding domain superfamily/Winged helix DNA-binding domain"/>
    <property type="match status" value="1"/>
</dbReference>
<dbReference type="InterPro" id="IPR015424">
    <property type="entry name" value="PyrdxlP-dep_Trfase"/>
</dbReference>
<dbReference type="CDD" id="cd07377">
    <property type="entry name" value="WHTH_GntR"/>
    <property type="match status" value="1"/>
</dbReference>
<dbReference type="PROSITE" id="PS50949">
    <property type="entry name" value="HTH_GNTR"/>
    <property type="match status" value="1"/>
</dbReference>
<dbReference type="PANTHER" id="PTHR46577:SF1">
    <property type="entry name" value="HTH-TYPE TRANSCRIPTIONAL REGULATORY PROTEIN GABR"/>
    <property type="match status" value="1"/>
</dbReference>
<dbReference type="SUPFAM" id="SSF46785">
    <property type="entry name" value="Winged helix' DNA-binding domain"/>
    <property type="match status" value="1"/>
</dbReference>
<keyword evidence="2" id="KW-0663">Pyridoxal phosphate</keyword>
<dbReference type="SUPFAM" id="SSF53383">
    <property type="entry name" value="PLP-dependent transferases"/>
    <property type="match status" value="1"/>
</dbReference>
<dbReference type="GO" id="GO:0030170">
    <property type="term" value="F:pyridoxal phosphate binding"/>
    <property type="evidence" value="ECO:0007669"/>
    <property type="project" value="InterPro"/>
</dbReference>
<evidence type="ECO:0000256" key="2">
    <source>
        <dbReference type="ARBA" id="ARBA00022898"/>
    </source>
</evidence>
<dbReference type="EMBL" id="FLUO01000001">
    <property type="protein sequence ID" value="SBW01946.1"/>
    <property type="molecule type" value="Genomic_DNA"/>
</dbReference>
<dbReference type="InterPro" id="IPR015421">
    <property type="entry name" value="PyrdxlP-dep_Trfase_major"/>
</dbReference>
<evidence type="ECO:0000313" key="7">
    <source>
        <dbReference type="EMBL" id="SBW01946.1"/>
    </source>
</evidence>
<dbReference type="SMART" id="SM00345">
    <property type="entry name" value="HTH_GNTR"/>
    <property type="match status" value="1"/>
</dbReference>
<evidence type="ECO:0000256" key="4">
    <source>
        <dbReference type="ARBA" id="ARBA00023125"/>
    </source>
</evidence>
<dbReference type="Pfam" id="PF00155">
    <property type="entry name" value="Aminotran_1_2"/>
    <property type="match status" value="1"/>
</dbReference>
<dbReference type="InterPro" id="IPR051446">
    <property type="entry name" value="HTH_trans_reg/aminotransferase"/>
</dbReference>
<proteinExistence type="inferred from homology"/>
<dbReference type="InterPro" id="IPR004839">
    <property type="entry name" value="Aminotransferase_I/II_large"/>
</dbReference>
<dbReference type="PANTHER" id="PTHR46577">
    <property type="entry name" value="HTH-TYPE TRANSCRIPTIONAL REGULATORY PROTEIN GABR"/>
    <property type="match status" value="1"/>
</dbReference>
<evidence type="ECO:0000256" key="5">
    <source>
        <dbReference type="ARBA" id="ARBA00023163"/>
    </source>
</evidence>
<dbReference type="InterPro" id="IPR000524">
    <property type="entry name" value="Tscrpt_reg_HTH_GntR"/>
</dbReference>
<evidence type="ECO:0000256" key="3">
    <source>
        <dbReference type="ARBA" id="ARBA00023015"/>
    </source>
</evidence>